<evidence type="ECO:0000313" key="1">
    <source>
        <dbReference type="EMBL" id="AAK64743.2"/>
    </source>
</evidence>
<proteinExistence type="predicted"/>
<gene>
    <name evidence="1" type="ORF">SMa0162</name>
</gene>
<dbReference type="EMBL" id="AE006469">
    <property type="protein sequence ID" value="AAK64743.2"/>
    <property type="molecule type" value="Genomic_DNA"/>
</dbReference>
<dbReference type="AlphaFoldDB" id="Q930V9"/>
<dbReference type="HOGENOM" id="CLU_2571454_0_0_5"/>
<dbReference type="EnsemblBacteria" id="AAK64743">
    <property type="protein sequence ID" value="AAK64743"/>
    <property type="gene ID" value="SMa0162"/>
</dbReference>
<geneLocation type="plasmid" evidence="1 2">
    <name>pSymA</name>
</geneLocation>
<organism evidence="1 2">
    <name type="scientific">Rhizobium meliloti (strain 1021)</name>
    <name type="common">Ensifer meliloti</name>
    <name type="synonym">Sinorhizobium meliloti</name>
    <dbReference type="NCBI Taxonomy" id="266834"/>
    <lineage>
        <taxon>Bacteria</taxon>
        <taxon>Pseudomonadati</taxon>
        <taxon>Pseudomonadota</taxon>
        <taxon>Alphaproteobacteria</taxon>
        <taxon>Hyphomicrobiales</taxon>
        <taxon>Rhizobiaceae</taxon>
        <taxon>Sinorhizobium/Ensifer group</taxon>
        <taxon>Sinorhizobium</taxon>
    </lineage>
</organism>
<reference evidence="2" key="2">
    <citation type="journal article" date="2001" name="Science">
        <title>The composite genome of the legume symbiont Sinorhizobium meliloti.</title>
        <authorList>
            <person name="Galibert F."/>
            <person name="Finan T.M."/>
            <person name="Long S.R."/>
            <person name="Puehler A."/>
            <person name="Abola P."/>
            <person name="Ampe F."/>
            <person name="Barloy-Hubler F."/>
            <person name="Barnett M.J."/>
            <person name="Becker A."/>
            <person name="Boistard P."/>
            <person name="Bothe G."/>
            <person name="Boutry M."/>
            <person name="Bowser L."/>
            <person name="Buhrmester J."/>
            <person name="Cadieu E."/>
            <person name="Capela D."/>
            <person name="Chain P."/>
            <person name="Cowie A."/>
            <person name="Davis R.W."/>
            <person name="Dreano S."/>
            <person name="Federspiel N.A."/>
            <person name="Fisher R.F."/>
            <person name="Gloux S."/>
            <person name="Godrie T."/>
            <person name="Goffeau A."/>
            <person name="Golding B."/>
            <person name="Gouzy J."/>
            <person name="Gurjal M."/>
            <person name="Hernandez-Lucas I."/>
            <person name="Hong A."/>
            <person name="Huizar L."/>
            <person name="Hyman R.W."/>
            <person name="Jones T."/>
            <person name="Kahn D."/>
            <person name="Kahn M.L."/>
            <person name="Kalman S."/>
            <person name="Keating D.H."/>
            <person name="Kiss E."/>
            <person name="Komp C."/>
            <person name="Lelaure V."/>
            <person name="Masuy D."/>
            <person name="Palm C."/>
            <person name="Peck M.C."/>
            <person name="Pohl T.M."/>
            <person name="Portetelle D."/>
            <person name="Purnelle B."/>
            <person name="Ramsperger U."/>
            <person name="Surzycki R."/>
            <person name="Thebault P."/>
            <person name="Vandenbol M."/>
            <person name="Vorhoelter F.J."/>
            <person name="Weidner S."/>
            <person name="Wells D.H."/>
            <person name="Wong K."/>
            <person name="Yeh K.-C."/>
            <person name="Batut J."/>
        </authorList>
    </citation>
    <scope>NUCLEOTIDE SEQUENCE [LARGE SCALE GENOMIC DNA]</scope>
    <source>
        <strain evidence="2">1021</strain>
        <plasmid evidence="2">Plasmid pSymA</plasmid>
    </source>
</reference>
<dbReference type="KEGG" id="sme:SMa0162"/>
<keyword evidence="1" id="KW-0614">Plasmid</keyword>
<accession>Q930V9</accession>
<dbReference type="Proteomes" id="UP000001976">
    <property type="component" value="Plasmid pSymA"/>
</dbReference>
<evidence type="ECO:0000313" key="2">
    <source>
        <dbReference type="Proteomes" id="UP000001976"/>
    </source>
</evidence>
<keyword evidence="2" id="KW-1185">Reference proteome</keyword>
<sequence length="81" mass="8962">MTISSNRCTALIVTVLPFATLIDREKFDEISTESPFADAGGLTPMPVHRATTKQKNAKREPLDLVMVPVFLHDTRHNVALS</sequence>
<protein>
    <submittedName>
        <fullName evidence="1">Uncharacterized protein</fullName>
    </submittedName>
</protein>
<name>Q930V9_RHIME</name>
<reference evidence="1 2" key="1">
    <citation type="journal article" date="2001" name="Proc. Natl. Acad. Sci. U.S.A.">
        <title>Nucleotide sequence and predicted functions of the entire Sinorhizobium meliloti pSymA megaplasmid.</title>
        <authorList>
            <person name="Barnett M.J."/>
            <person name="Fisher R.F."/>
            <person name="Jones T."/>
            <person name="Komp C."/>
            <person name="Abola A.P."/>
            <person name="Barloy-Hubler F."/>
            <person name="Bowser L."/>
            <person name="Capela D."/>
            <person name="Galibert F."/>
            <person name="Gouzy J."/>
            <person name="Gurjal M."/>
            <person name="Hong A."/>
            <person name="Huizar L."/>
            <person name="Hyman R.W."/>
            <person name="Kahn D."/>
            <person name="Kahn M.L."/>
            <person name="Kalman S."/>
            <person name="Keating D.H."/>
            <person name="Palm C."/>
            <person name="Peck M.C."/>
            <person name="Surzycki R."/>
            <person name="Wells D.H."/>
            <person name="Yeh K.-C."/>
            <person name="Davis R.W."/>
            <person name="Federspiel N.A."/>
            <person name="Long S.R."/>
        </authorList>
    </citation>
    <scope>NUCLEOTIDE SEQUENCE [LARGE SCALE GENOMIC DNA]</scope>
    <source>
        <strain evidence="1 2">1021</strain>
        <plasmid evidence="2">Plasmid pSymA</plasmid>
    </source>
</reference>